<dbReference type="SUPFAM" id="SSF53850">
    <property type="entry name" value="Periplasmic binding protein-like II"/>
    <property type="match status" value="1"/>
</dbReference>
<comment type="similarity">
    <text evidence="2">Belongs to the bacterial solute-binding protein 1 family.</text>
</comment>
<evidence type="ECO:0000313" key="6">
    <source>
        <dbReference type="EMBL" id="SDG53916.1"/>
    </source>
</evidence>
<keyword evidence="3" id="KW-0813">Transport</keyword>
<dbReference type="Pfam" id="PF13416">
    <property type="entry name" value="SBP_bac_8"/>
    <property type="match status" value="1"/>
</dbReference>
<keyword evidence="4 5" id="KW-0732">Signal</keyword>
<dbReference type="InterPro" id="IPR050490">
    <property type="entry name" value="Bact_solute-bd_prot1"/>
</dbReference>
<protein>
    <submittedName>
        <fullName evidence="6">Multiple sugar transport system substrate-binding protein</fullName>
    </submittedName>
</protein>
<reference evidence="6 7" key="1">
    <citation type="submission" date="2016-10" db="EMBL/GenBank/DDBJ databases">
        <authorList>
            <person name="de Groot N.N."/>
        </authorList>
    </citation>
    <scope>NUCLEOTIDE SEQUENCE [LARGE SCALE GENOMIC DNA]</scope>
    <source>
        <strain evidence="6 7">ATCC BAA-466</strain>
    </source>
</reference>
<name>A0A1G7V2D3_9LACT</name>
<dbReference type="PANTHER" id="PTHR43649">
    <property type="entry name" value="ARABINOSE-BINDING PROTEIN-RELATED"/>
    <property type="match status" value="1"/>
</dbReference>
<dbReference type="Proteomes" id="UP000199708">
    <property type="component" value="Unassembled WGS sequence"/>
</dbReference>
<dbReference type="STRING" id="120956.SAMN05421791_1146"/>
<dbReference type="Gene3D" id="3.40.190.10">
    <property type="entry name" value="Periplasmic binding protein-like II"/>
    <property type="match status" value="2"/>
</dbReference>
<keyword evidence="6" id="KW-0762">Sugar transport</keyword>
<proteinExistence type="inferred from homology"/>
<keyword evidence="7" id="KW-1185">Reference proteome</keyword>
<dbReference type="RefSeq" id="WP_090290459.1">
    <property type="nucleotide sequence ID" value="NZ_FNCK01000014.1"/>
</dbReference>
<sequence length="423" mass="45999">MKKIKVLLAALLVFSLSNVYTSFANSQEPVEITFWHAMNGPHQEALAKLVEAFNQSQDQYKVVEQNQGDYASLQQSIIASGVSKDLPVMAQLTASTVVDFKDQGLTMPLDEHLTSENGFTQELRDDIFEGFLTGVTFDDQIYALPFSKSVRMMYVNQDILDEVGAEIPKTWAEVLELGKALDEAGIEAQAMGLENGPSMELETMAKQNGATWIADDKSTTDIASDKAVETLQFLKDLIKEDHARIAGEDGYMSGPFSQGATALYIGSSAGLPHVLPGVEESGMKMVTAELPVYGEGEPLTLFAGNDLGIFASASDEQIAGAIQFMSFLLQADNTAQWAKDTGYLPITKSGVESKIWQDFLADVPYVEAATKELTYGKSQVPYVGASEVFTELNTAIENVFINDSDPATELKNIEDLVKGHLGL</sequence>
<dbReference type="GO" id="GO:0030313">
    <property type="term" value="C:cell envelope"/>
    <property type="evidence" value="ECO:0007669"/>
    <property type="project" value="UniProtKB-SubCell"/>
</dbReference>
<feature type="chain" id="PRO_5011523445" evidence="5">
    <location>
        <begin position="25"/>
        <end position="423"/>
    </location>
</feature>
<dbReference type="EMBL" id="FNCK01000014">
    <property type="protein sequence ID" value="SDG53916.1"/>
    <property type="molecule type" value="Genomic_DNA"/>
</dbReference>
<comment type="subcellular location">
    <subcellularLocation>
        <location evidence="1">Cell envelope</location>
    </subcellularLocation>
</comment>
<dbReference type="PANTHER" id="PTHR43649:SF31">
    <property type="entry name" value="SN-GLYCEROL-3-PHOSPHATE-BINDING PERIPLASMIC PROTEIN UGPB"/>
    <property type="match status" value="1"/>
</dbReference>
<organism evidence="6 7">
    <name type="scientific">Facklamia miroungae</name>
    <dbReference type="NCBI Taxonomy" id="120956"/>
    <lineage>
        <taxon>Bacteria</taxon>
        <taxon>Bacillati</taxon>
        <taxon>Bacillota</taxon>
        <taxon>Bacilli</taxon>
        <taxon>Lactobacillales</taxon>
        <taxon>Aerococcaceae</taxon>
        <taxon>Facklamia</taxon>
    </lineage>
</organism>
<evidence type="ECO:0000256" key="4">
    <source>
        <dbReference type="ARBA" id="ARBA00022729"/>
    </source>
</evidence>
<evidence type="ECO:0000256" key="5">
    <source>
        <dbReference type="SAM" id="SignalP"/>
    </source>
</evidence>
<dbReference type="OrthoDB" id="9763054at2"/>
<accession>A0A1G7V2D3</accession>
<evidence type="ECO:0000256" key="2">
    <source>
        <dbReference type="ARBA" id="ARBA00008520"/>
    </source>
</evidence>
<dbReference type="CDD" id="cd14748">
    <property type="entry name" value="PBP2_UgpB"/>
    <property type="match status" value="1"/>
</dbReference>
<gene>
    <name evidence="6" type="ORF">SAMN05421791_1146</name>
</gene>
<feature type="signal peptide" evidence="5">
    <location>
        <begin position="1"/>
        <end position="24"/>
    </location>
</feature>
<dbReference type="InterPro" id="IPR006059">
    <property type="entry name" value="SBP"/>
</dbReference>
<dbReference type="AlphaFoldDB" id="A0A1G7V2D3"/>
<evidence type="ECO:0000256" key="1">
    <source>
        <dbReference type="ARBA" id="ARBA00004196"/>
    </source>
</evidence>
<evidence type="ECO:0000313" key="7">
    <source>
        <dbReference type="Proteomes" id="UP000199708"/>
    </source>
</evidence>
<evidence type="ECO:0000256" key="3">
    <source>
        <dbReference type="ARBA" id="ARBA00022448"/>
    </source>
</evidence>